<proteinExistence type="inferred from homology"/>
<dbReference type="OrthoDB" id="1055148at2759"/>
<dbReference type="FunFam" id="1.10.630.10:FF:000126">
    <property type="entry name" value="Predicted protein"/>
    <property type="match status" value="1"/>
</dbReference>
<evidence type="ECO:0000256" key="3">
    <source>
        <dbReference type="ARBA" id="ARBA00022617"/>
    </source>
</evidence>
<comment type="cofactor">
    <cofactor evidence="1 8">
        <name>heme</name>
        <dbReference type="ChEBI" id="CHEBI:30413"/>
    </cofactor>
</comment>
<evidence type="ECO:0000256" key="8">
    <source>
        <dbReference type="PIRSR" id="PIRSR602401-1"/>
    </source>
</evidence>
<dbReference type="PANTHER" id="PTHR47955">
    <property type="entry name" value="CYTOCHROME P450 FAMILY 71 PROTEIN"/>
    <property type="match status" value="1"/>
</dbReference>
<evidence type="ECO:0000256" key="7">
    <source>
        <dbReference type="ARBA" id="ARBA00023033"/>
    </source>
</evidence>
<dbReference type="Pfam" id="PF00067">
    <property type="entry name" value="p450"/>
    <property type="match status" value="2"/>
</dbReference>
<dbReference type="GO" id="GO:0005506">
    <property type="term" value="F:iron ion binding"/>
    <property type="evidence" value="ECO:0007669"/>
    <property type="project" value="InterPro"/>
</dbReference>
<dbReference type="PROSITE" id="PS00086">
    <property type="entry name" value="CYTOCHROME_P450"/>
    <property type="match status" value="1"/>
</dbReference>
<keyword evidence="5 9" id="KW-0560">Oxidoreductase</keyword>
<evidence type="ECO:0000256" key="9">
    <source>
        <dbReference type="RuleBase" id="RU000461"/>
    </source>
</evidence>
<dbReference type="Proteomes" id="UP000554482">
    <property type="component" value="Unassembled WGS sequence"/>
</dbReference>
<protein>
    <submittedName>
        <fullName evidence="11">Cytochrome p450</fullName>
    </submittedName>
</protein>
<feature type="binding site" description="axial binding residue" evidence="8">
    <location>
        <position position="405"/>
    </location>
    <ligand>
        <name>heme</name>
        <dbReference type="ChEBI" id="CHEBI:30413"/>
    </ligand>
    <ligandPart>
        <name>Fe</name>
        <dbReference type="ChEBI" id="CHEBI:18248"/>
    </ligandPart>
</feature>
<dbReference type="GO" id="GO:0016705">
    <property type="term" value="F:oxidoreductase activity, acting on paired donors, with incorporation or reduction of molecular oxygen"/>
    <property type="evidence" value="ECO:0007669"/>
    <property type="project" value="InterPro"/>
</dbReference>
<organism evidence="11 12">
    <name type="scientific">Thalictrum thalictroides</name>
    <name type="common">Rue-anemone</name>
    <name type="synonym">Anemone thalictroides</name>
    <dbReference type="NCBI Taxonomy" id="46969"/>
    <lineage>
        <taxon>Eukaryota</taxon>
        <taxon>Viridiplantae</taxon>
        <taxon>Streptophyta</taxon>
        <taxon>Embryophyta</taxon>
        <taxon>Tracheophyta</taxon>
        <taxon>Spermatophyta</taxon>
        <taxon>Magnoliopsida</taxon>
        <taxon>Ranunculales</taxon>
        <taxon>Ranunculaceae</taxon>
        <taxon>Thalictroideae</taxon>
        <taxon>Thalictrum</taxon>
    </lineage>
</organism>
<dbReference type="PRINTS" id="PR00463">
    <property type="entry name" value="EP450I"/>
</dbReference>
<dbReference type="InterPro" id="IPR001128">
    <property type="entry name" value="Cyt_P450"/>
</dbReference>
<dbReference type="PANTHER" id="PTHR47955:SF8">
    <property type="entry name" value="CYTOCHROME P450 71D11-LIKE"/>
    <property type="match status" value="1"/>
</dbReference>
<reference evidence="11 12" key="1">
    <citation type="submission" date="2020-06" db="EMBL/GenBank/DDBJ databases">
        <title>Transcriptomic and genomic resources for Thalictrum thalictroides and T. hernandezii: Facilitating candidate gene discovery in an emerging model plant lineage.</title>
        <authorList>
            <person name="Arias T."/>
            <person name="Riano-Pachon D.M."/>
            <person name="Di Stilio V.S."/>
        </authorList>
    </citation>
    <scope>NUCLEOTIDE SEQUENCE [LARGE SCALE GENOMIC DNA]</scope>
    <source>
        <strain evidence="12">cv. WT478/WT964</strain>
        <tissue evidence="11">Leaves</tissue>
    </source>
</reference>
<sequence>MMDIMNFFSHVCIFILFLFMLLKVIDKSKTQKSNSKLPPGPWKLPFLGHLHHMGGLPHHTLRDLAKKHGPLMLLQLGEVPTLIVSSPRVAKEVLKVHDTVFADRPALLAAKTGTYNFTDIIFSPFGKYWRQLRKICFQELFSVKKVQLMWSIRDEEVSNLIEKIYSMAGSPLNMSEMVNSVSNDIISRAAFGKKCKDKEAFLSLMHESMSLAGGFDLADLYPSKKFLHGIIEDVVDVILRLNEDNELAIPMENDNIKAVIQNIFIAGSDTSSTAIIWGLSELMRNPRVMEKAQTEIRKVFDGKETINQSDINELKYLNLVVRETLRLHPPTGIIPPRECRETCEIDGYEIPKGTRLIVNAWAMGRDPEYWSNPERFEPERFQDVSIDYKGTDFEYIPFGAGRRMCPGLLLGVANVELLLAKLLYHFDWKLTDGLAPEELDMTEVFGGVVVRKVDLKLIPAIYRPLAAQT</sequence>
<keyword evidence="4 8" id="KW-0479">Metal-binding</keyword>
<evidence type="ECO:0000256" key="5">
    <source>
        <dbReference type="ARBA" id="ARBA00023002"/>
    </source>
</evidence>
<evidence type="ECO:0000256" key="6">
    <source>
        <dbReference type="ARBA" id="ARBA00023004"/>
    </source>
</evidence>
<evidence type="ECO:0000256" key="2">
    <source>
        <dbReference type="ARBA" id="ARBA00010617"/>
    </source>
</evidence>
<keyword evidence="12" id="KW-1185">Reference proteome</keyword>
<dbReference type="GO" id="GO:0020037">
    <property type="term" value="F:heme binding"/>
    <property type="evidence" value="ECO:0007669"/>
    <property type="project" value="InterPro"/>
</dbReference>
<feature type="chain" id="PRO_5029540840" evidence="10">
    <location>
        <begin position="31"/>
        <end position="469"/>
    </location>
</feature>
<gene>
    <name evidence="11" type="ORF">FRX31_014386</name>
</gene>
<dbReference type="GO" id="GO:0044550">
    <property type="term" value="P:secondary metabolite biosynthetic process"/>
    <property type="evidence" value="ECO:0007669"/>
    <property type="project" value="UniProtKB-ARBA"/>
</dbReference>
<keyword evidence="10" id="KW-0732">Signal</keyword>
<comment type="caution">
    <text evidence="11">The sequence shown here is derived from an EMBL/GenBank/DDBJ whole genome shotgun (WGS) entry which is preliminary data.</text>
</comment>
<comment type="similarity">
    <text evidence="2 9">Belongs to the cytochrome P450 family.</text>
</comment>
<feature type="signal peptide" evidence="10">
    <location>
        <begin position="1"/>
        <end position="30"/>
    </location>
</feature>
<name>A0A7J6WHW5_THATH</name>
<dbReference type="InterPro" id="IPR017972">
    <property type="entry name" value="Cyt_P450_CS"/>
</dbReference>
<evidence type="ECO:0000256" key="1">
    <source>
        <dbReference type="ARBA" id="ARBA00001971"/>
    </source>
</evidence>
<dbReference type="SUPFAM" id="SSF48264">
    <property type="entry name" value="Cytochrome P450"/>
    <property type="match status" value="1"/>
</dbReference>
<dbReference type="PRINTS" id="PR00385">
    <property type="entry name" value="P450"/>
</dbReference>
<dbReference type="EMBL" id="JABWDY010016545">
    <property type="protein sequence ID" value="KAF5196025.1"/>
    <property type="molecule type" value="Genomic_DNA"/>
</dbReference>
<keyword evidence="6 8" id="KW-0408">Iron</keyword>
<accession>A0A7J6WHW5</accession>
<dbReference type="CDD" id="cd11072">
    <property type="entry name" value="CYP71-like"/>
    <property type="match status" value="1"/>
</dbReference>
<dbReference type="GO" id="GO:0004497">
    <property type="term" value="F:monooxygenase activity"/>
    <property type="evidence" value="ECO:0007669"/>
    <property type="project" value="UniProtKB-KW"/>
</dbReference>
<keyword evidence="3 8" id="KW-0349">Heme</keyword>
<evidence type="ECO:0000313" key="12">
    <source>
        <dbReference type="Proteomes" id="UP000554482"/>
    </source>
</evidence>
<dbReference type="AlphaFoldDB" id="A0A7J6WHW5"/>
<evidence type="ECO:0000313" key="11">
    <source>
        <dbReference type="EMBL" id="KAF5196025.1"/>
    </source>
</evidence>
<keyword evidence="7 9" id="KW-0503">Monooxygenase</keyword>
<dbReference type="Gene3D" id="1.10.630.10">
    <property type="entry name" value="Cytochrome P450"/>
    <property type="match status" value="1"/>
</dbReference>
<evidence type="ECO:0000256" key="10">
    <source>
        <dbReference type="SAM" id="SignalP"/>
    </source>
</evidence>
<dbReference type="InterPro" id="IPR036396">
    <property type="entry name" value="Cyt_P450_sf"/>
</dbReference>
<dbReference type="InterPro" id="IPR002401">
    <property type="entry name" value="Cyt_P450_E_grp-I"/>
</dbReference>
<evidence type="ECO:0000256" key="4">
    <source>
        <dbReference type="ARBA" id="ARBA00022723"/>
    </source>
</evidence>